<dbReference type="InterPro" id="IPR050641">
    <property type="entry name" value="RIFMO-like"/>
</dbReference>
<accession>A0AAU7ZTA9</accession>
<organism evidence="6">
    <name type="scientific">Tunturiibacter psychrotolerans</name>
    <dbReference type="NCBI Taxonomy" id="3069686"/>
    <lineage>
        <taxon>Bacteria</taxon>
        <taxon>Pseudomonadati</taxon>
        <taxon>Acidobacteriota</taxon>
        <taxon>Terriglobia</taxon>
        <taxon>Terriglobales</taxon>
        <taxon>Acidobacteriaceae</taxon>
        <taxon>Tunturiibacter</taxon>
    </lineage>
</organism>
<dbReference type="SUPFAM" id="SSF51905">
    <property type="entry name" value="FAD/NAD(P)-binding domain"/>
    <property type="match status" value="1"/>
</dbReference>
<dbReference type="Gene3D" id="3.50.50.60">
    <property type="entry name" value="FAD/NAD(P)-binding domain"/>
    <property type="match status" value="1"/>
</dbReference>
<evidence type="ECO:0000256" key="3">
    <source>
        <dbReference type="ARBA" id="ARBA00022827"/>
    </source>
</evidence>
<comment type="cofactor">
    <cofactor evidence="1">
        <name>FAD</name>
        <dbReference type="ChEBI" id="CHEBI:57692"/>
    </cofactor>
</comment>
<dbReference type="InterPro" id="IPR002938">
    <property type="entry name" value="FAD-bd"/>
</dbReference>
<keyword evidence="6" id="KW-0503">Monooxygenase</keyword>
<evidence type="ECO:0000256" key="4">
    <source>
        <dbReference type="ARBA" id="ARBA00023002"/>
    </source>
</evidence>
<keyword evidence="4" id="KW-0560">Oxidoreductase</keyword>
<dbReference type="Pfam" id="PF01494">
    <property type="entry name" value="FAD_binding_3"/>
    <property type="match status" value="1"/>
</dbReference>
<evidence type="ECO:0000256" key="2">
    <source>
        <dbReference type="ARBA" id="ARBA00022630"/>
    </source>
</evidence>
<dbReference type="InterPro" id="IPR038220">
    <property type="entry name" value="PHOX_C_sf"/>
</dbReference>
<dbReference type="InterPro" id="IPR036188">
    <property type="entry name" value="FAD/NAD-bd_sf"/>
</dbReference>
<dbReference type="RefSeq" id="WP_353065093.1">
    <property type="nucleotide sequence ID" value="NZ_CP132942.1"/>
</dbReference>
<reference evidence="6" key="1">
    <citation type="submission" date="2023-08" db="EMBL/GenBank/DDBJ databases">
        <authorList>
            <person name="Messyasz A."/>
            <person name="Mannisto M.K."/>
            <person name="Kerkhof L.J."/>
            <person name="Haggblom M."/>
        </authorList>
    </citation>
    <scope>NUCLEOTIDE SEQUENCE</scope>
    <source>
        <strain evidence="6">X5P6</strain>
    </source>
</reference>
<dbReference type="Gene3D" id="3.40.30.20">
    <property type="match status" value="1"/>
</dbReference>
<evidence type="ECO:0000313" key="6">
    <source>
        <dbReference type="EMBL" id="XCB34190.1"/>
    </source>
</evidence>
<evidence type="ECO:0000256" key="1">
    <source>
        <dbReference type="ARBA" id="ARBA00001974"/>
    </source>
</evidence>
<dbReference type="PANTHER" id="PTHR43004">
    <property type="entry name" value="TRK SYSTEM POTASSIUM UPTAKE PROTEIN"/>
    <property type="match status" value="1"/>
</dbReference>
<dbReference type="GO" id="GO:0016709">
    <property type="term" value="F:oxidoreductase activity, acting on paired donors, with incorporation or reduction of molecular oxygen, NAD(P)H as one donor, and incorporation of one atom of oxygen"/>
    <property type="evidence" value="ECO:0007669"/>
    <property type="project" value="UniProtKB-ARBA"/>
</dbReference>
<dbReference type="AlphaFoldDB" id="A0AAU7ZTA9"/>
<reference evidence="6" key="2">
    <citation type="journal article" date="2024" name="Environ. Microbiol.">
        <title>Genome analysis and description of Tunturibacter gen. nov. expands the diversity of Terriglobia in tundra soils.</title>
        <authorList>
            <person name="Messyasz A."/>
            <person name="Mannisto M.K."/>
            <person name="Kerkhof L.J."/>
            <person name="Haggblom M.M."/>
        </authorList>
    </citation>
    <scope>NUCLEOTIDE SEQUENCE</scope>
    <source>
        <strain evidence="6">X5P6</strain>
    </source>
</reference>
<dbReference type="EMBL" id="CP132942">
    <property type="protein sequence ID" value="XCB34190.1"/>
    <property type="molecule type" value="Genomic_DNA"/>
</dbReference>
<evidence type="ECO:0000259" key="5">
    <source>
        <dbReference type="Pfam" id="PF01494"/>
    </source>
</evidence>
<dbReference type="KEGG" id="tpsc:RBB77_04665"/>
<proteinExistence type="predicted"/>
<gene>
    <name evidence="6" type="ORF">RBB77_04665</name>
</gene>
<dbReference type="GO" id="GO:0071949">
    <property type="term" value="F:FAD binding"/>
    <property type="evidence" value="ECO:0007669"/>
    <property type="project" value="InterPro"/>
</dbReference>
<dbReference type="PANTHER" id="PTHR43004:SF19">
    <property type="entry name" value="BINDING MONOOXYGENASE, PUTATIVE (JCVI)-RELATED"/>
    <property type="match status" value="1"/>
</dbReference>
<feature type="domain" description="FAD-binding" evidence="5">
    <location>
        <begin position="2"/>
        <end position="347"/>
    </location>
</feature>
<keyword evidence="3" id="KW-0274">FAD</keyword>
<name>A0AAU7ZTA9_9BACT</name>
<protein>
    <submittedName>
        <fullName evidence="6">FAD-dependent monooxygenase</fullName>
    </submittedName>
</protein>
<dbReference type="PRINTS" id="PR00420">
    <property type="entry name" value="RNGMNOXGNASE"/>
</dbReference>
<keyword evidence="2" id="KW-0285">Flavoprotein</keyword>
<dbReference type="Gene3D" id="3.30.70.2450">
    <property type="match status" value="1"/>
</dbReference>
<sequence>MKTDVLIAGAGPVGLTMASELSRYGLSVRLVDKNTQRTDKSKAIVLWARTLELINRMSPNCADRFIETGLKTESVNILSGSEHIGHADMKEVDSKYKFVVMIPQSDTERLLEEHLATFNIKAERQTELTDFKETSDGVTYVLKHADGSEETAEASWLIGADGAHSIVRHKLNKEFHGSTLLSDWMLADIYLTGVQGTPAINIYWHADGILALFPLQGTRHRIIANVGESSGPIGEGNRPAPTVEDIQRVLDTRGPGGIKAEDSVWRSNFSINERKVDDYRSGRVFVAGDAAHVHSPAGGQGMNTGMQDAFNLTWKLALVSRGICQPEPLLSSYSAERSPVAKVLLEFTGRATEAALLRGGVKQSIRNHVASLVLGFAPVTHTMANLLSEISIGYSDSPLNAHTQHPRHGVKPGKRALIRENEPPVGFGDAPRFALFAESNNLPSALLLKYSALLEATPRAPLSPDSLSLVRPDGYVALATKSGDWNAVDAYLNQFLPKAS</sequence>